<dbReference type="InterPro" id="IPR035919">
    <property type="entry name" value="EAL_sf"/>
</dbReference>
<dbReference type="SMART" id="SM00052">
    <property type="entry name" value="EAL"/>
    <property type="match status" value="1"/>
</dbReference>
<dbReference type="CDD" id="cd01949">
    <property type="entry name" value="GGDEF"/>
    <property type="match status" value="1"/>
</dbReference>
<gene>
    <name evidence="4" type="ORF">DFP79_1271</name>
</gene>
<dbReference type="Gene3D" id="3.20.20.450">
    <property type="entry name" value="EAL domain"/>
    <property type="match status" value="1"/>
</dbReference>
<protein>
    <submittedName>
        <fullName evidence="4">Diguanylate cyclase (GGDEF)-like protein</fullName>
    </submittedName>
</protein>
<evidence type="ECO:0000313" key="4">
    <source>
        <dbReference type="EMBL" id="TDO98858.1"/>
    </source>
</evidence>
<dbReference type="PANTHER" id="PTHR44757">
    <property type="entry name" value="DIGUANYLATE CYCLASE DGCP"/>
    <property type="match status" value="1"/>
</dbReference>
<evidence type="ECO:0000256" key="1">
    <source>
        <dbReference type="SAM" id="Phobius"/>
    </source>
</evidence>
<keyword evidence="1" id="KW-0812">Transmembrane</keyword>
<dbReference type="InterPro" id="IPR029787">
    <property type="entry name" value="Nucleotide_cyclase"/>
</dbReference>
<reference evidence="4 5" key="1">
    <citation type="submission" date="2019-03" db="EMBL/GenBank/DDBJ databases">
        <title>Genomic Encyclopedia of Type Strains, Phase III (KMG-III): the genomes of soil and plant-associated and newly described type strains.</title>
        <authorList>
            <person name="Whitman W."/>
        </authorList>
    </citation>
    <scope>NUCLEOTIDE SEQUENCE [LARGE SCALE GENOMIC DNA]</scope>
    <source>
        <strain evidence="4 5">CECT 7378</strain>
    </source>
</reference>
<dbReference type="Pfam" id="PF00563">
    <property type="entry name" value="EAL"/>
    <property type="match status" value="1"/>
</dbReference>
<evidence type="ECO:0000313" key="5">
    <source>
        <dbReference type="Proteomes" id="UP000294656"/>
    </source>
</evidence>
<dbReference type="SUPFAM" id="SSF55073">
    <property type="entry name" value="Nucleotide cyclase"/>
    <property type="match status" value="1"/>
</dbReference>
<dbReference type="RefSeq" id="WP_133503079.1">
    <property type="nucleotide sequence ID" value="NZ_SNXC01000010.1"/>
</dbReference>
<dbReference type="Gene3D" id="6.10.340.10">
    <property type="match status" value="1"/>
</dbReference>
<feature type="transmembrane region" description="Helical" evidence="1">
    <location>
        <begin position="156"/>
        <end position="179"/>
    </location>
</feature>
<dbReference type="InterPro" id="IPR052155">
    <property type="entry name" value="Biofilm_reg_signaling"/>
</dbReference>
<accession>A0A4R6MB93</accession>
<name>A0A4R6MB93_9GAMM</name>
<dbReference type="SUPFAM" id="SSF141868">
    <property type="entry name" value="EAL domain-like"/>
    <property type="match status" value="1"/>
</dbReference>
<keyword evidence="1" id="KW-0472">Membrane</keyword>
<feature type="transmembrane region" description="Helical" evidence="1">
    <location>
        <begin position="12"/>
        <end position="33"/>
    </location>
</feature>
<feature type="domain" description="EAL" evidence="2">
    <location>
        <begin position="415"/>
        <end position="670"/>
    </location>
</feature>
<dbReference type="SMART" id="SM00267">
    <property type="entry name" value="GGDEF"/>
    <property type="match status" value="1"/>
</dbReference>
<dbReference type="PROSITE" id="PS50883">
    <property type="entry name" value="EAL"/>
    <property type="match status" value="1"/>
</dbReference>
<comment type="caution">
    <text evidence="4">The sequence shown here is derived from an EMBL/GenBank/DDBJ whole genome shotgun (WGS) entry which is preliminary data.</text>
</comment>
<organism evidence="4 5">
    <name type="scientific">Marinomonas balearica</name>
    <dbReference type="NCBI Taxonomy" id="491947"/>
    <lineage>
        <taxon>Bacteria</taxon>
        <taxon>Pseudomonadati</taxon>
        <taxon>Pseudomonadota</taxon>
        <taxon>Gammaproteobacteria</taxon>
        <taxon>Oceanospirillales</taxon>
        <taxon>Oceanospirillaceae</taxon>
        <taxon>Marinomonas</taxon>
    </lineage>
</organism>
<dbReference type="InterPro" id="IPR043128">
    <property type="entry name" value="Rev_trsase/Diguanyl_cyclase"/>
</dbReference>
<keyword evidence="1" id="KW-1133">Transmembrane helix</keyword>
<dbReference type="InterPro" id="IPR000160">
    <property type="entry name" value="GGDEF_dom"/>
</dbReference>
<dbReference type="OrthoDB" id="9804951at2"/>
<dbReference type="AlphaFoldDB" id="A0A4R6MB93"/>
<dbReference type="Proteomes" id="UP000294656">
    <property type="component" value="Unassembled WGS sequence"/>
</dbReference>
<feature type="domain" description="GGDEF" evidence="3">
    <location>
        <begin position="268"/>
        <end position="406"/>
    </location>
</feature>
<sequence>MSIKQHLAIRHAKYILLLSLSIGFVSSLIQVYLDLSDERGRQISEIEKVIDFHSEAAATAVYNLDEEVAQNVSNSLVSDRRFYKASIIDDFGDTLALSVRSEPEVHVWFVQYFYEKLNIPDHFIVPLTLNKSPDMRGKVDVWVDVGFVVEGFARRAITTAFTGLLSTSVLTLVLLVVLYRGLSKPIADISRWVETFSARNHIQNDPYDRDDELGHLIQCFKDAWRERDEAEAQMHKLAYFDPLTQLPNRRSLVEILTREIDKHTVSKTFGAVMYFDIDRFKTINDSLGHSIGDLLLCEIGQRASEVIPKHAVCSRFGGDEFVILLPEMGDGRESCSLMAKTVAASLLKRLAEPMNIEGNVLHCTVSIGIAIFPQKGGDCLDIIRRADTALYRVKASGKNNYQFYDHEMQRVATQRLSIEEGLHVALANEELELWFQPQIDSLGCTVGAEALIRWRHPVKGLIYPNDFLSVAEESGQMSAIGLWVIEEACRLLRHWQVEGLPEQFQRVSINVSPSQFVDGSFVQDVVEILKKHEISGSMLELEITENMLVSSFDIASKKMALLKEYGITFAIDDFGTGYSSLKYLSHLPLDVLKIDRSFVSNLLKGSDDASIVEVIIATGQKLNMRVIAEGVSSAAEKQCLEQLGCHFFQGFLFSRPLRAELFYKDLCEDRYIECSES</sequence>
<dbReference type="Pfam" id="PF00990">
    <property type="entry name" value="GGDEF"/>
    <property type="match status" value="1"/>
</dbReference>
<evidence type="ECO:0000259" key="2">
    <source>
        <dbReference type="PROSITE" id="PS50883"/>
    </source>
</evidence>
<evidence type="ECO:0000259" key="3">
    <source>
        <dbReference type="PROSITE" id="PS50887"/>
    </source>
</evidence>
<dbReference type="EMBL" id="SNXC01000010">
    <property type="protein sequence ID" value="TDO98858.1"/>
    <property type="molecule type" value="Genomic_DNA"/>
</dbReference>
<dbReference type="Gene3D" id="3.30.70.270">
    <property type="match status" value="1"/>
</dbReference>
<keyword evidence="5" id="KW-1185">Reference proteome</keyword>
<dbReference type="InterPro" id="IPR001633">
    <property type="entry name" value="EAL_dom"/>
</dbReference>
<dbReference type="NCBIfam" id="TIGR00254">
    <property type="entry name" value="GGDEF"/>
    <property type="match status" value="1"/>
</dbReference>
<proteinExistence type="predicted"/>
<dbReference type="CDD" id="cd01948">
    <property type="entry name" value="EAL"/>
    <property type="match status" value="1"/>
</dbReference>
<dbReference type="PROSITE" id="PS50887">
    <property type="entry name" value="GGDEF"/>
    <property type="match status" value="1"/>
</dbReference>
<dbReference type="PANTHER" id="PTHR44757:SF2">
    <property type="entry name" value="BIOFILM ARCHITECTURE MAINTENANCE PROTEIN MBAA"/>
    <property type="match status" value="1"/>
</dbReference>